<dbReference type="OrthoDB" id="6415022at2759"/>
<protein>
    <submittedName>
        <fullName evidence="1">Uncharacterized protein</fullName>
    </submittedName>
</protein>
<name>A0A2J6PVV4_9HELO</name>
<proteinExistence type="predicted"/>
<evidence type="ECO:0000313" key="2">
    <source>
        <dbReference type="Proteomes" id="UP000235672"/>
    </source>
</evidence>
<keyword evidence="2" id="KW-1185">Reference proteome</keyword>
<gene>
    <name evidence="1" type="ORF">NA56DRAFT_707078</name>
</gene>
<organism evidence="1 2">
    <name type="scientific">Hyaloscypha hepaticicola</name>
    <dbReference type="NCBI Taxonomy" id="2082293"/>
    <lineage>
        <taxon>Eukaryota</taxon>
        <taxon>Fungi</taxon>
        <taxon>Dikarya</taxon>
        <taxon>Ascomycota</taxon>
        <taxon>Pezizomycotina</taxon>
        <taxon>Leotiomycetes</taxon>
        <taxon>Helotiales</taxon>
        <taxon>Hyaloscyphaceae</taxon>
        <taxon>Hyaloscypha</taxon>
    </lineage>
</organism>
<dbReference type="AlphaFoldDB" id="A0A2J6PVV4"/>
<reference evidence="1 2" key="1">
    <citation type="submission" date="2016-05" db="EMBL/GenBank/DDBJ databases">
        <title>A degradative enzymes factory behind the ericoid mycorrhizal symbiosis.</title>
        <authorList>
            <consortium name="DOE Joint Genome Institute"/>
            <person name="Martino E."/>
            <person name="Morin E."/>
            <person name="Grelet G."/>
            <person name="Kuo A."/>
            <person name="Kohler A."/>
            <person name="Daghino S."/>
            <person name="Barry K."/>
            <person name="Choi C."/>
            <person name="Cichocki N."/>
            <person name="Clum A."/>
            <person name="Copeland A."/>
            <person name="Hainaut M."/>
            <person name="Haridas S."/>
            <person name="Labutti K."/>
            <person name="Lindquist E."/>
            <person name="Lipzen A."/>
            <person name="Khouja H.-R."/>
            <person name="Murat C."/>
            <person name="Ohm R."/>
            <person name="Olson A."/>
            <person name="Spatafora J."/>
            <person name="Veneault-Fourrey C."/>
            <person name="Henrissat B."/>
            <person name="Grigoriev I."/>
            <person name="Martin F."/>
            <person name="Perotto S."/>
        </authorList>
    </citation>
    <scope>NUCLEOTIDE SEQUENCE [LARGE SCALE GENOMIC DNA]</scope>
    <source>
        <strain evidence="1 2">UAMH 7357</strain>
    </source>
</reference>
<dbReference type="Proteomes" id="UP000235672">
    <property type="component" value="Unassembled WGS sequence"/>
</dbReference>
<dbReference type="EMBL" id="KZ613496">
    <property type="protein sequence ID" value="PMD18036.1"/>
    <property type="molecule type" value="Genomic_DNA"/>
</dbReference>
<evidence type="ECO:0000313" key="1">
    <source>
        <dbReference type="EMBL" id="PMD18036.1"/>
    </source>
</evidence>
<accession>A0A2J6PVV4</accession>
<sequence length="189" mass="21499">MGVDWNNEREILEEFASQKGEGTWEDYEIITEDAAEDQDVFAPSGVIGACIKQGRSDGFVELGGLAYYASSSSTEVYIGEGYKSWKAADSEERYEVAPPANLRRRCPLHRRRQGSFCTEPPLAAIRQRMRASSWWIWLKGADHGFFMNGDCEAEQGLCRAARWNVDGWREAERTEMTLSWDREGKGRLD</sequence>